<sequence length="788" mass="83751">TITVNPKITPIFAAIPAICSGDTLFTLPLSSNNSITGTWLSAFDNTKSDTYSFTPTAGQCSNNGTLTITVNPKVTPTFDTTPAICSGDTLFSLPSSSNNNITGTWLPAYDNTKSDTYTFTPTAGQCSNNGTLTITVNPNVSPTFTAVPDICIGATLLPLPLSSLEAITGTWNPPLDNTKTTTYTFTPTAGLCAISTTLDITINTSATIIPQFDTVNPICVGGVLSDLPLTSLNAINGTWSPPLNTTATTTYTFNPDLGQCAATAQLKIEVLDIPIVQANAVSPSICSGSSTAITLTSNVPNTTFNWNAINSNVTGATAGSGDKIIQKLSTVGNQSGEVVYAITPTANGCSGLTTIVPIIINPIPQASASSNFQTICSGGNTNIELSSEVGSTAFDWTVIQTGVLGGLSGNDNTIVQTLTTTDIKEGFAEYIVTPKFNNCFGTPLSVVVRVNPIPEIFGASGGDICSGNYTNVKLIPNPNIPLTTFEWTANPTDVTGAKDDSGEDVIEQLLETVTGGSVTYTVTPSYGGCKGTSSLVKINVDPLPKPNLKDGKICIEKATGNTLNPYLIETNLNNPNFEFEWYFESVKINGATQNSYEATAIGKYSVLVFNKLTGCTSKEVFATMTETFPANSYSIEQTAAFTENATVTITVNGDINEYLYRLDDGEWQSSNVFSGISSGLHTVSITDSEGCTSFTDTVTIINYPKFFTPNGDGFNDTWNVVGLSKNSNAKLSIYDRYGKLIKQISSDGTGWDGTFNNQLLPATDYWFTINYFENKIEKLFKAHFSLKR</sequence>
<dbReference type="InterPro" id="IPR045828">
    <property type="entry name" value="PKD_Bacteroidetes"/>
</dbReference>
<dbReference type="Proteomes" id="UP001597051">
    <property type="component" value="Unassembled WGS sequence"/>
</dbReference>
<dbReference type="RefSeq" id="WP_379819100.1">
    <property type="nucleotide sequence ID" value="NZ_JBHTIZ010000039.1"/>
</dbReference>
<dbReference type="Gene3D" id="2.60.40.1220">
    <property type="match status" value="3"/>
</dbReference>
<feature type="domain" description="PKD-like" evidence="2">
    <location>
        <begin position="284"/>
        <end position="364"/>
    </location>
</feature>
<dbReference type="Pfam" id="PF13585">
    <property type="entry name" value="CHU_C"/>
    <property type="match status" value="1"/>
</dbReference>
<keyword evidence="1" id="KW-0732">Signal</keyword>
<feature type="non-terminal residue" evidence="3">
    <location>
        <position position="1"/>
    </location>
</feature>
<comment type="caution">
    <text evidence="3">The sequence shown here is derived from an EMBL/GenBank/DDBJ whole genome shotgun (WGS) entry which is preliminary data.</text>
</comment>
<dbReference type="InterPro" id="IPR026341">
    <property type="entry name" value="T9SS_type_B"/>
</dbReference>
<accession>A0ABW3J3W1</accession>
<dbReference type="Pfam" id="PF19406">
    <property type="entry name" value="PKD_5"/>
    <property type="match status" value="3"/>
</dbReference>
<feature type="domain" description="PKD-like" evidence="2">
    <location>
        <begin position="373"/>
        <end position="454"/>
    </location>
</feature>
<feature type="domain" description="PKD-like" evidence="2">
    <location>
        <begin position="463"/>
        <end position="544"/>
    </location>
</feature>
<name>A0ABW3J3W1_9FLAO</name>
<evidence type="ECO:0000313" key="3">
    <source>
        <dbReference type="EMBL" id="MFD0985118.1"/>
    </source>
</evidence>
<gene>
    <name evidence="3" type="ORF">ACFQ0S_11600</name>
</gene>
<organism evidence="3 4">
    <name type="scientific">Flavobacterium myungsuense</name>
    <dbReference type="NCBI Taxonomy" id="651823"/>
    <lineage>
        <taxon>Bacteria</taxon>
        <taxon>Pseudomonadati</taxon>
        <taxon>Bacteroidota</taxon>
        <taxon>Flavobacteriia</taxon>
        <taxon>Flavobacteriales</taxon>
        <taxon>Flavobacteriaceae</taxon>
        <taxon>Flavobacterium</taxon>
    </lineage>
</organism>
<dbReference type="NCBIfam" id="TIGR04131">
    <property type="entry name" value="Bac_Flav_CTERM"/>
    <property type="match status" value="1"/>
</dbReference>
<evidence type="ECO:0000259" key="2">
    <source>
        <dbReference type="Pfam" id="PF19406"/>
    </source>
</evidence>
<reference evidence="4" key="1">
    <citation type="journal article" date="2019" name="Int. J. Syst. Evol. Microbiol.">
        <title>The Global Catalogue of Microorganisms (GCM) 10K type strain sequencing project: providing services to taxonomists for standard genome sequencing and annotation.</title>
        <authorList>
            <consortium name="The Broad Institute Genomics Platform"/>
            <consortium name="The Broad Institute Genome Sequencing Center for Infectious Disease"/>
            <person name="Wu L."/>
            <person name="Ma J."/>
        </authorList>
    </citation>
    <scope>NUCLEOTIDE SEQUENCE [LARGE SCALE GENOMIC DNA]</scope>
    <source>
        <strain evidence="4">CECT 7649</strain>
    </source>
</reference>
<dbReference type="InterPro" id="IPR014755">
    <property type="entry name" value="Cu-Rt/internalin_Ig-like"/>
</dbReference>
<dbReference type="EMBL" id="JBHTIZ010000039">
    <property type="protein sequence ID" value="MFD0985118.1"/>
    <property type="molecule type" value="Genomic_DNA"/>
</dbReference>
<evidence type="ECO:0000313" key="4">
    <source>
        <dbReference type="Proteomes" id="UP001597051"/>
    </source>
</evidence>
<protein>
    <submittedName>
        <fullName evidence="3">T9SS type B sorting domain-containing protein</fullName>
    </submittedName>
</protein>
<proteinExistence type="predicted"/>
<evidence type="ECO:0000256" key="1">
    <source>
        <dbReference type="ARBA" id="ARBA00022729"/>
    </source>
</evidence>
<keyword evidence="4" id="KW-1185">Reference proteome</keyword>